<dbReference type="HOGENOM" id="CLU_376986_0_0_1"/>
<dbReference type="Gene3D" id="2.60.40.4100">
    <property type="entry name" value="Zona pellucida, ZP-C domain"/>
    <property type="match status" value="1"/>
</dbReference>
<reference evidence="5" key="2">
    <citation type="submission" date="2015-06" db="UniProtKB">
        <authorList>
            <consortium name="EnsemblMetazoa"/>
        </authorList>
    </citation>
    <scope>IDENTIFICATION</scope>
</reference>
<feature type="compositionally biased region" description="Low complexity" evidence="2">
    <location>
        <begin position="161"/>
        <end position="208"/>
    </location>
</feature>
<evidence type="ECO:0000256" key="2">
    <source>
        <dbReference type="SAM" id="MobiDB-lite"/>
    </source>
</evidence>
<dbReference type="SMART" id="SM00241">
    <property type="entry name" value="ZP"/>
    <property type="match status" value="1"/>
</dbReference>
<organism evidence="5 6">
    <name type="scientific">Tetranychus urticae</name>
    <name type="common">Two-spotted spider mite</name>
    <dbReference type="NCBI Taxonomy" id="32264"/>
    <lineage>
        <taxon>Eukaryota</taxon>
        <taxon>Metazoa</taxon>
        <taxon>Ecdysozoa</taxon>
        <taxon>Arthropoda</taxon>
        <taxon>Chelicerata</taxon>
        <taxon>Arachnida</taxon>
        <taxon>Acari</taxon>
        <taxon>Acariformes</taxon>
        <taxon>Trombidiformes</taxon>
        <taxon>Prostigmata</taxon>
        <taxon>Eleutherengona</taxon>
        <taxon>Raphignathae</taxon>
        <taxon>Tetranychoidea</taxon>
        <taxon>Tetranychidae</taxon>
        <taxon>Tetranychus</taxon>
    </lineage>
</organism>
<feature type="compositionally biased region" description="Polar residues" evidence="2">
    <location>
        <begin position="264"/>
        <end position="273"/>
    </location>
</feature>
<gene>
    <name evidence="5" type="primary">107371721</name>
</gene>
<keyword evidence="3" id="KW-0472">Membrane</keyword>
<protein>
    <recommendedName>
        <fullName evidence="4">ZP domain-containing protein</fullName>
    </recommendedName>
</protein>
<dbReference type="Proteomes" id="UP000015104">
    <property type="component" value="Unassembled WGS sequence"/>
</dbReference>
<dbReference type="InterPro" id="IPR055355">
    <property type="entry name" value="ZP-C"/>
</dbReference>
<name>T1JWI0_TETUR</name>
<feature type="region of interest" description="Disordered" evidence="2">
    <location>
        <begin position="264"/>
        <end position="283"/>
    </location>
</feature>
<evidence type="ECO:0000313" key="5">
    <source>
        <dbReference type="EnsemblMetazoa" id="tetur02g08350.1"/>
    </source>
</evidence>
<feature type="region of interest" description="Disordered" evidence="2">
    <location>
        <begin position="161"/>
        <end position="223"/>
    </location>
</feature>
<proteinExistence type="predicted"/>
<dbReference type="EnsemblMetazoa" id="tetur02g08350.1">
    <property type="protein sequence ID" value="tetur02g08350.1"/>
    <property type="gene ID" value="tetur02g08350"/>
</dbReference>
<feature type="region of interest" description="Disordered" evidence="2">
    <location>
        <begin position="702"/>
        <end position="736"/>
    </location>
</feature>
<evidence type="ECO:0000256" key="3">
    <source>
        <dbReference type="SAM" id="Phobius"/>
    </source>
</evidence>
<dbReference type="AlphaFoldDB" id="T1JWI0"/>
<dbReference type="OrthoDB" id="6333343at2759"/>
<accession>T1JWI0</accession>
<feature type="compositionally biased region" description="Low complexity" evidence="2">
    <location>
        <begin position="291"/>
        <end position="323"/>
    </location>
</feature>
<sequence length="736" mass="80401">MTTTINRMIVCKHRRKPLCIVKPNLTRFLCLFTLFQITSANITWAYIDSSPSGSVKHDNSNDPVTLVTTESDSLTVHNNHHTPSTSNTIVINGGHITGTSSISTLSMSTLPSSSSSSLPSFSNSAIDELSLVNTTDALLALLYPSELSSPSIIHNPVSLSYASATSPSPSTNSTTTQVSTLNVTSTSSSSTAANSPQSSSSFSPSTSTIVPPATSTSADSLQGAASEHRLRWIDYRNRPAYPPRVPPVPGIPSGFRNPVTPTYLSASGSSIPQSPLYHNPPFGGSSTNPVGFAGSIPSSPSSSASSTASASSSGSFLSTNGNGMSRKPSYNLTRVEHISAECSDDYMKVVTVFNGTFTGLVYSAGYVHDTNCIYVNGTGRNRYDFFIRLNQCGTLGRQEMYHPKRPGELRRRDQVMWNTLSIQYNPLIEEEFDEHYRVTCEYGSDFWKTVTFPSIGVEVNTGSPVVFTINPPQCQMEIRRGFSIAGPRTSGPVTVGDPLTLLIHMKSEKAGFDILVKNCIAHNGANQRLQLIDTNGCVTNEKLISPFRGTYNTDDGHQVTLYAYLKAFRFTGSPALYLECDIHMCHNKCPPQRCYWRNLSKRDLTSVSMKKSSPSDNPLISESISLFQALEVRHDDEPQDAVSREARNLGSLVDMEDGVCFRMQRIAVFLVTLAILFITTIFISVCSCLKLRQLKKETRCVNYPSSPYKSSKRSCSSSMGSNSMLHSPYKPHSTRY</sequence>
<dbReference type="STRING" id="32264.T1JWI0"/>
<dbReference type="PANTHER" id="PTHR46560:SF3">
    <property type="entry name" value="ZP DOMAIN-CONTAINING PROTEIN"/>
    <property type="match status" value="1"/>
</dbReference>
<dbReference type="PROSITE" id="PS51034">
    <property type="entry name" value="ZP_2"/>
    <property type="match status" value="1"/>
</dbReference>
<keyword evidence="3" id="KW-0812">Transmembrane</keyword>
<dbReference type="Pfam" id="PF00100">
    <property type="entry name" value="Zona_pellucida"/>
    <property type="match status" value="1"/>
</dbReference>
<reference evidence="6" key="1">
    <citation type="submission" date="2011-08" db="EMBL/GenBank/DDBJ databases">
        <authorList>
            <person name="Rombauts S."/>
        </authorList>
    </citation>
    <scope>NUCLEOTIDE SEQUENCE</scope>
    <source>
        <strain evidence="6">London</strain>
    </source>
</reference>
<keyword evidence="1" id="KW-1015">Disulfide bond</keyword>
<dbReference type="EMBL" id="CAEY01000813">
    <property type="status" value="NOT_ANNOTATED_CDS"/>
    <property type="molecule type" value="Genomic_DNA"/>
</dbReference>
<keyword evidence="6" id="KW-1185">Reference proteome</keyword>
<keyword evidence="3" id="KW-1133">Transmembrane helix</keyword>
<dbReference type="PANTHER" id="PTHR46560">
    <property type="entry name" value="CYPHER, ISOFORM B"/>
    <property type="match status" value="1"/>
</dbReference>
<evidence type="ECO:0000256" key="1">
    <source>
        <dbReference type="ARBA" id="ARBA00023157"/>
    </source>
</evidence>
<feature type="compositionally biased region" description="Low complexity" evidence="2">
    <location>
        <begin position="705"/>
        <end position="727"/>
    </location>
</feature>
<evidence type="ECO:0000259" key="4">
    <source>
        <dbReference type="PROSITE" id="PS51034"/>
    </source>
</evidence>
<dbReference type="InterPro" id="IPR042235">
    <property type="entry name" value="ZP-C_dom"/>
</dbReference>
<dbReference type="eggNOG" id="ENOG502QV6H">
    <property type="taxonomic scope" value="Eukaryota"/>
</dbReference>
<evidence type="ECO:0000313" key="6">
    <source>
        <dbReference type="Proteomes" id="UP000015104"/>
    </source>
</evidence>
<feature type="region of interest" description="Disordered" evidence="2">
    <location>
        <begin position="288"/>
        <end position="323"/>
    </location>
</feature>
<feature type="transmembrane region" description="Helical" evidence="3">
    <location>
        <begin position="666"/>
        <end position="689"/>
    </location>
</feature>
<dbReference type="InterPro" id="IPR001507">
    <property type="entry name" value="ZP_dom"/>
</dbReference>
<feature type="domain" description="ZP" evidence="4">
    <location>
        <begin position="341"/>
        <end position="601"/>
    </location>
</feature>